<dbReference type="Pfam" id="PF13193">
    <property type="entry name" value="AMP-binding_C"/>
    <property type="match status" value="1"/>
</dbReference>
<dbReference type="GO" id="GO:0031956">
    <property type="term" value="F:medium-chain fatty acid-CoA ligase activity"/>
    <property type="evidence" value="ECO:0007669"/>
    <property type="project" value="TreeGrafter"/>
</dbReference>
<evidence type="ECO:0000259" key="2">
    <source>
        <dbReference type="Pfam" id="PF13193"/>
    </source>
</evidence>
<name>A0A8X6HRW8_TRICU</name>
<dbReference type="InterPro" id="IPR025110">
    <property type="entry name" value="AMP-bd_C"/>
</dbReference>
<dbReference type="InterPro" id="IPR042099">
    <property type="entry name" value="ANL_N_sf"/>
</dbReference>
<comment type="caution">
    <text evidence="3">The sequence shown here is derived from an EMBL/GenBank/DDBJ whole genome shotgun (WGS) entry which is preliminary data.</text>
</comment>
<dbReference type="AlphaFoldDB" id="A0A8X6HRW8"/>
<comment type="similarity">
    <text evidence="1">Belongs to the ATP-dependent AMP-binding enzyme family.</text>
</comment>
<evidence type="ECO:0000313" key="4">
    <source>
        <dbReference type="Proteomes" id="UP000887116"/>
    </source>
</evidence>
<dbReference type="SUPFAM" id="SSF56801">
    <property type="entry name" value="Acetyl-CoA synthetase-like"/>
    <property type="match status" value="1"/>
</dbReference>
<dbReference type="Gene3D" id="3.30.300.30">
    <property type="match status" value="1"/>
</dbReference>
<dbReference type="InterPro" id="IPR045851">
    <property type="entry name" value="AMP-bd_C_sf"/>
</dbReference>
<evidence type="ECO:0000313" key="3">
    <source>
        <dbReference type="EMBL" id="GFQ80027.1"/>
    </source>
</evidence>
<gene>
    <name evidence="3" type="primary">Acsf3</name>
    <name evidence="3" type="ORF">TNCT_524141</name>
</gene>
<dbReference type="Gene3D" id="3.40.50.12780">
    <property type="entry name" value="N-terminal domain of ligase-like"/>
    <property type="match status" value="1"/>
</dbReference>
<keyword evidence="3" id="KW-0436">Ligase</keyword>
<feature type="domain" description="AMP-binding enzyme C-terminal" evidence="2">
    <location>
        <begin position="127"/>
        <end position="202"/>
    </location>
</feature>
<evidence type="ECO:0000256" key="1">
    <source>
        <dbReference type="ARBA" id="ARBA00006432"/>
    </source>
</evidence>
<accession>A0A8X6HRW8</accession>
<dbReference type="GO" id="GO:0006631">
    <property type="term" value="P:fatty acid metabolic process"/>
    <property type="evidence" value="ECO:0007669"/>
    <property type="project" value="TreeGrafter"/>
</dbReference>
<sequence length="217" mass="24560">MSQSYYLTEDKKWRIIGTVGIPLPDVQVKLRKVNDDSTGEETDVVVGNHSEIKILSENETSGELLVKGPNVFKEYWNKEKATEEAFAEDGWFQTGDTACFEDGAFKILGRSSVDIIKSGGYKISALEVESCLLRHPDIIECTVFGLPDDVWGERVSTLIIFKKGREIADSELKTWCKQYIPPYTIPTVIKHVDEIPRNVLGKVNKKELRAKYSPFKK</sequence>
<dbReference type="PANTHER" id="PTHR43201">
    <property type="entry name" value="ACYL-COA SYNTHETASE"/>
    <property type="match status" value="1"/>
</dbReference>
<dbReference type="PANTHER" id="PTHR43201:SF8">
    <property type="entry name" value="ACYL-COA SYNTHETASE FAMILY MEMBER 3"/>
    <property type="match status" value="1"/>
</dbReference>
<keyword evidence="4" id="KW-1185">Reference proteome</keyword>
<dbReference type="OrthoDB" id="2962993at2759"/>
<organism evidence="3 4">
    <name type="scientific">Trichonephila clavata</name>
    <name type="common">Joro spider</name>
    <name type="synonym">Nephila clavata</name>
    <dbReference type="NCBI Taxonomy" id="2740835"/>
    <lineage>
        <taxon>Eukaryota</taxon>
        <taxon>Metazoa</taxon>
        <taxon>Ecdysozoa</taxon>
        <taxon>Arthropoda</taxon>
        <taxon>Chelicerata</taxon>
        <taxon>Arachnida</taxon>
        <taxon>Araneae</taxon>
        <taxon>Araneomorphae</taxon>
        <taxon>Entelegynae</taxon>
        <taxon>Araneoidea</taxon>
        <taxon>Nephilidae</taxon>
        <taxon>Trichonephila</taxon>
    </lineage>
</organism>
<dbReference type="EMBL" id="BMAO01032143">
    <property type="protein sequence ID" value="GFQ80027.1"/>
    <property type="molecule type" value="Genomic_DNA"/>
</dbReference>
<protein>
    <submittedName>
        <fullName evidence="3">Malonate--CoA ligase ACSF3, mitochondrial</fullName>
    </submittedName>
</protein>
<dbReference type="Proteomes" id="UP000887116">
    <property type="component" value="Unassembled WGS sequence"/>
</dbReference>
<reference evidence="3" key="1">
    <citation type="submission" date="2020-07" db="EMBL/GenBank/DDBJ databases">
        <title>Multicomponent nature underlies the extraordinary mechanical properties of spider dragline silk.</title>
        <authorList>
            <person name="Kono N."/>
            <person name="Nakamura H."/>
            <person name="Mori M."/>
            <person name="Yoshida Y."/>
            <person name="Ohtoshi R."/>
            <person name="Malay A.D."/>
            <person name="Moran D.A.P."/>
            <person name="Tomita M."/>
            <person name="Numata K."/>
            <person name="Arakawa K."/>
        </authorList>
    </citation>
    <scope>NUCLEOTIDE SEQUENCE</scope>
</reference>
<proteinExistence type="inferred from homology"/>